<evidence type="ECO:0000313" key="3">
    <source>
        <dbReference type="Proteomes" id="UP001500902"/>
    </source>
</evidence>
<name>A0ABP7BGI7_9ACTN</name>
<reference evidence="3" key="1">
    <citation type="journal article" date="2019" name="Int. J. Syst. Evol. Microbiol.">
        <title>The Global Catalogue of Microorganisms (GCM) 10K type strain sequencing project: providing services to taxonomists for standard genome sequencing and annotation.</title>
        <authorList>
            <consortium name="The Broad Institute Genomics Platform"/>
            <consortium name="The Broad Institute Genome Sequencing Center for Infectious Disease"/>
            <person name="Wu L."/>
            <person name="Ma J."/>
        </authorList>
    </citation>
    <scope>NUCLEOTIDE SEQUENCE [LARGE SCALE GENOMIC DNA]</scope>
    <source>
        <strain evidence="3">JCM 16904</strain>
    </source>
</reference>
<gene>
    <name evidence="2" type="ORF">GCM10022224_022480</name>
</gene>
<dbReference type="Proteomes" id="UP001500902">
    <property type="component" value="Unassembled WGS sequence"/>
</dbReference>
<dbReference type="RefSeq" id="WP_344875796.1">
    <property type="nucleotide sequence ID" value="NZ_BAAAZP010000037.1"/>
</dbReference>
<protein>
    <submittedName>
        <fullName evidence="2">Uncharacterized protein</fullName>
    </submittedName>
</protein>
<accession>A0ABP7BGI7</accession>
<proteinExistence type="predicted"/>
<sequence>MNELEERLRAAFDARAQSFETSPDAWARMRERRPGRRRAIRALVAALPVVLLAVFVPVLLSGGPGGNTAVDADTLYQALMRDRTPEGETVTVDNPTEGKSLRLWFAKAKLGYPELCFVAERADAPPEGGCVSVDEEQDKPTRFVGSTLRDGAETALDWGIATQDVGGVTGVTADGQRFPGTVLRPSGASYRVWTVTYPARHDMSAIELTDDQGRALGRASRDVLKEQQRGVAVGASVELPAGVTARPHRTDQGTEVVWTRHGAVLTMTPSKLQEQAVAAYVEENTVSGLAREDVARVEFTFADGTKVDAATRPDPWGLGVTLFSAMNPASDPGRGHRVVAYDSSGAEVWSHDGTGRSLMDDVPAVGEVMTLPGELRVWFGGTSQGMTTLCQSGGVSPYGTSSCAGSTEGEMFPLKAVKYLPEPGSTTYLGVVGKAWESVTAVLSDGRRLDAAFLRGKDTPAPIWHVTIPAGDVALAALTVKTKDGRIDRHPQTDPSCARKAAGTEADRQALPAGVTALVVAPSCLAFFENGAPAPGLPGPLPGEKLSDLLTSDRPVYWTYGDTAWYGYASADTAKVELHSSNGLTATAEAVPDRFGQDVALFALPLPEGARFASGTTAIGYDAEGKKLWSTPEKGIS</sequence>
<keyword evidence="1" id="KW-1133">Transmembrane helix</keyword>
<feature type="transmembrane region" description="Helical" evidence="1">
    <location>
        <begin position="39"/>
        <end position="60"/>
    </location>
</feature>
<comment type="caution">
    <text evidence="2">The sequence shown here is derived from an EMBL/GenBank/DDBJ whole genome shotgun (WGS) entry which is preliminary data.</text>
</comment>
<evidence type="ECO:0000256" key="1">
    <source>
        <dbReference type="SAM" id="Phobius"/>
    </source>
</evidence>
<keyword evidence="3" id="KW-1185">Reference proteome</keyword>
<dbReference type="EMBL" id="BAAAZP010000037">
    <property type="protein sequence ID" value="GAA3658572.1"/>
    <property type="molecule type" value="Genomic_DNA"/>
</dbReference>
<evidence type="ECO:0000313" key="2">
    <source>
        <dbReference type="EMBL" id="GAA3658572.1"/>
    </source>
</evidence>
<keyword evidence="1" id="KW-0812">Transmembrane</keyword>
<organism evidence="2 3">
    <name type="scientific">Nonomuraea antimicrobica</name>
    <dbReference type="NCBI Taxonomy" id="561173"/>
    <lineage>
        <taxon>Bacteria</taxon>
        <taxon>Bacillati</taxon>
        <taxon>Actinomycetota</taxon>
        <taxon>Actinomycetes</taxon>
        <taxon>Streptosporangiales</taxon>
        <taxon>Streptosporangiaceae</taxon>
        <taxon>Nonomuraea</taxon>
    </lineage>
</organism>
<keyword evidence="1" id="KW-0472">Membrane</keyword>